<reference evidence="2 3" key="1">
    <citation type="submission" date="2023-05" db="EMBL/GenBank/DDBJ databases">
        <title>Streptantibioticus silvisoli sp. nov., acidotolerant actinomycetes 1 from pine litter.</title>
        <authorList>
            <person name="Swiecimska M."/>
            <person name="Golinska P."/>
            <person name="Sangal V."/>
            <person name="Wachnowicz B."/>
            <person name="Goodfellow M."/>
        </authorList>
    </citation>
    <scope>NUCLEOTIDE SEQUENCE [LARGE SCALE GENOMIC DNA]</scope>
    <source>
        <strain evidence="2 3">DSM 42109</strain>
    </source>
</reference>
<dbReference type="InterPro" id="IPR001447">
    <property type="entry name" value="Arylamine_N-AcTrfase"/>
</dbReference>
<dbReference type="Gene3D" id="3.30.2140.10">
    <property type="entry name" value="Arylamine N-acetyltransferase"/>
    <property type="match status" value="1"/>
</dbReference>
<evidence type="ECO:0000313" key="2">
    <source>
        <dbReference type="EMBL" id="MDJ1138025.1"/>
    </source>
</evidence>
<keyword evidence="3" id="KW-1185">Reference proteome</keyword>
<comment type="caution">
    <text evidence="2">The sequence shown here is derived from an EMBL/GenBank/DDBJ whole genome shotgun (WGS) entry which is preliminary data.</text>
</comment>
<evidence type="ECO:0000256" key="1">
    <source>
        <dbReference type="ARBA" id="ARBA00006547"/>
    </source>
</evidence>
<proteinExistence type="inferred from homology"/>
<dbReference type="EMBL" id="JANCPR020000071">
    <property type="protein sequence ID" value="MDJ1138025.1"/>
    <property type="molecule type" value="Genomic_DNA"/>
</dbReference>
<dbReference type="PANTHER" id="PTHR11786:SF0">
    <property type="entry name" value="ARYLAMINE N-ACETYLTRANSFERASE 4-RELATED"/>
    <property type="match status" value="1"/>
</dbReference>
<dbReference type="Proteomes" id="UP001214441">
    <property type="component" value="Unassembled WGS sequence"/>
</dbReference>
<sequence>MWNGEQLDLDAYLAHLGYEGDRAPTLETLRALHRAHVLTVRWDTIDSFLYRSVALDLPSLQDKLLHRGRGGYCYEHATLYAAALERLGFRFTALSARIQMGSGTIRPATHAVLLVELDGRRWLSDIGFGASPLAPIELVDGNEVTVEGWPFLLREGEVTPGAEGWALHQPGEDGGWMVRHTFTLDPRYPVDYELGNHYIATGAHSPFNRRPFIQRMRPGRVDQLDALTWTTAGPEDTSPPAAHVLEPAELPKLLSDTFGIELSDEEAELLVTRMSEPAG</sequence>
<name>A0ABT7A9Q4_9ACTN</name>
<protein>
    <submittedName>
        <fullName evidence="2">Arylamine N-acetyltransferase</fullName>
    </submittedName>
</protein>
<organism evidence="2 3">
    <name type="scientific">Streptomyces iconiensis</name>
    <dbReference type="NCBI Taxonomy" id="1384038"/>
    <lineage>
        <taxon>Bacteria</taxon>
        <taxon>Bacillati</taxon>
        <taxon>Actinomycetota</taxon>
        <taxon>Actinomycetes</taxon>
        <taxon>Kitasatosporales</taxon>
        <taxon>Streptomycetaceae</taxon>
        <taxon>Streptomyces</taxon>
    </lineage>
</organism>
<dbReference type="SUPFAM" id="SSF54001">
    <property type="entry name" value="Cysteine proteinases"/>
    <property type="match status" value="1"/>
</dbReference>
<accession>A0ABT7A9Q4</accession>
<dbReference type="PANTHER" id="PTHR11786">
    <property type="entry name" value="N-HYDROXYARYLAMINE O-ACETYLTRANSFERASE"/>
    <property type="match status" value="1"/>
</dbReference>
<evidence type="ECO:0000313" key="3">
    <source>
        <dbReference type="Proteomes" id="UP001214441"/>
    </source>
</evidence>
<dbReference type="InterPro" id="IPR038765">
    <property type="entry name" value="Papain-like_cys_pep_sf"/>
</dbReference>
<dbReference type="Pfam" id="PF00797">
    <property type="entry name" value="Acetyltransf_2"/>
    <property type="match status" value="1"/>
</dbReference>
<comment type="similarity">
    <text evidence="1">Belongs to the arylamine N-acetyltransferase family.</text>
</comment>
<gene>
    <name evidence="2" type="ORF">NMN56_039925</name>
</gene>
<dbReference type="Gene3D" id="2.40.128.150">
    <property type="entry name" value="Cysteine proteinases"/>
    <property type="match status" value="1"/>
</dbReference>